<keyword evidence="2" id="KW-1185">Reference proteome</keyword>
<reference evidence="2" key="1">
    <citation type="journal article" date="2019" name="Int. J. Syst. Evol. Microbiol.">
        <title>The Global Catalogue of Microorganisms (GCM) 10K type strain sequencing project: providing services to taxonomists for standard genome sequencing and annotation.</title>
        <authorList>
            <consortium name="The Broad Institute Genomics Platform"/>
            <consortium name="The Broad Institute Genome Sequencing Center for Infectious Disease"/>
            <person name="Wu L."/>
            <person name="Ma J."/>
        </authorList>
    </citation>
    <scope>NUCLEOTIDE SEQUENCE [LARGE SCALE GENOMIC DNA]</scope>
    <source>
        <strain evidence="2">CCM 9147</strain>
    </source>
</reference>
<accession>A0ABW4DHP6</accession>
<sequence length="103" mass="11801">MLTIVNGQENFVRELEIQEDRGQVVQTIGRTSGSPYLALFINSGDILIRGKTISITFPDQRTQTRKMNVKEMAYIFISDSSDTRFKPTELVIRDDQGKVIYKK</sequence>
<organism evidence="1 2">
    <name type="scientific">Paenibacillus farraposensis</name>
    <dbReference type="NCBI Taxonomy" id="2807095"/>
    <lineage>
        <taxon>Bacteria</taxon>
        <taxon>Bacillati</taxon>
        <taxon>Bacillota</taxon>
        <taxon>Bacilli</taxon>
        <taxon>Bacillales</taxon>
        <taxon>Paenibacillaceae</taxon>
        <taxon>Paenibacillus</taxon>
    </lineage>
</organism>
<evidence type="ECO:0000313" key="1">
    <source>
        <dbReference type="EMBL" id="MFD1463572.1"/>
    </source>
</evidence>
<protein>
    <submittedName>
        <fullName evidence="1">Uncharacterized protein</fullName>
    </submittedName>
</protein>
<dbReference type="EMBL" id="JBHTNZ010000036">
    <property type="protein sequence ID" value="MFD1463572.1"/>
    <property type="molecule type" value="Genomic_DNA"/>
</dbReference>
<comment type="caution">
    <text evidence="1">The sequence shown here is derived from an EMBL/GenBank/DDBJ whole genome shotgun (WGS) entry which is preliminary data.</text>
</comment>
<gene>
    <name evidence="1" type="ORF">ACFQ5D_19885</name>
</gene>
<name>A0ABW4DHP6_9BACL</name>
<dbReference type="Proteomes" id="UP001597340">
    <property type="component" value="Unassembled WGS sequence"/>
</dbReference>
<evidence type="ECO:0000313" key="2">
    <source>
        <dbReference type="Proteomes" id="UP001597340"/>
    </source>
</evidence>
<proteinExistence type="predicted"/>